<comment type="caution">
    <text evidence="2">The sequence shown here is derived from an EMBL/GenBank/DDBJ whole genome shotgun (WGS) entry which is preliminary data.</text>
</comment>
<dbReference type="Pfam" id="PF12682">
    <property type="entry name" value="Flavodoxin_4"/>
    <property type="match status" value="1"/>
</dbReference>
<protein>
    <submittedName>
        <fullName evidence="2">Flavodoxin family protein</fullName>
    </submittedName>
</protein>
<keyword evidence="3" id="KW-1185">Reference proteome</keyword>
<reference evidence="3" key="1">
    <citation type="journal article" date="2019" name="Int. J. Syst. Evol. Microbiol.">
        <title>The Global Catalogue of Microorganisms (GCM) 10K type strain sequencing project: providing services to taxonomists for standard genome sequencing and annotation.</title>
        <authorList>
            <consortium name="The Broad Institute Genomics Platform"/>
            <consortium name="The Broad Institute Genome Sequencing Center for Infectious Disease"/>
            <person name="Wu L."/>
            <person name="Ma J."/>
        </authorList>
    </citation>
    <scope>NUCLEOTIDE SEQUENCE [LARGE SCALE GENOMIC DNA]</scope>
    <source>
        <strain evidence="3">CCM 8895</strain>
    </source>
</reference>
<dbReference type="SUPFAM" id="SSF52218">
    <property type="entry name" value="Flavoproteins"/>
    <property type="match status" value="1"/>
</dbReference>
<evidence type="ECO:0000259" key="1">
    <source>
        <dbReference type="PROSITE" id="PS50902"/>
    </source>
</evidence>
<dbReference type="PANTHER" id="PTHR39201">
    <property type="entry name" value="EXPORTED PROTEIN-RELATED"/>
    <property type="match status" value="1"/>
</dbReference>
<feature type="domain" description="Flavodoxin-like" evidence="1">
    <location>
        <begin position="34"/>
        <end position="190"/>
    </location>
</feature>
<dbReference type="InterPro" id="IPR029039">
    <property type="entry name" value="Flavoprotein-like_sf"/>
</dbReference>
<dbReference type="PROSITE" id="PS50902">
    <property type="entry name" value="FLAVODOXIN_LIKE"/>
    <property type="match status" value="1"/>
</dbReference>
<dbReference type="Proteomes" id="UP001596186">
    <property type="component" value="Unassembled WGS sequence"/>
</dbReference>
<dbReference type="Gene3D" id="3.40.50.360">
    <property type="match status" value="1"/>
</dbReference>
<dbReference type="EMBL" id="JBHSSN010000002">
    <property type="protein sequence ID" value="MFC6322413.1"/>
    <property type="molecule type" value="Genomic_DNA"/>
</dbReference>
<organism evidence="2 3">
    <name type="scientific">Companilactobacillus baiquanensis</name>
    <dbReference type="NCBI Taxonomy" id="2486005"/>
    <lineage>
        <taxon>Bacteria</taxon>
        <taxon>Bacillati</taxon>
        <taxon>Bacillota</taxon>
        <taxon>Bacilli</taxon>
        <taxon>Lactobacillales</taxon>
        <taxon>Lactobacillaceae</taxon>
        <taxon>Companilactobacillus</taxon>
    </lineage>
</organism>
<accession>A0ABW1URT4</accession>
<dbReference type="InterPro" id="IPR008254">
    <property type="entry name" value="Flavodoxin/NO_synth"/>
</dbReference>
<sequence>MNKILTTGRGAVSDGMDTNANEKLTKLLNNATKTLIIYFSRSGNTEKQAKIAQGFLNADIFELSVKNSYPSNYTQTVNRSTDERESQVWPELQSKIPNLNKYDTILLGHPIWAMTIANPMREFLEEYGELLANKKVASFSTNAGYGSGETQRVISELTPNSTKILNNYSVQDIHARKDQVNFINWLEEIK</sequence>
<gene>
    <name evidence="2" type="ORF">ACFP1F_01355</name>
</gene>
<name>A0ABW1URT4_9LACO</name>
<evidence type="ECO:0000313" key="2">
    <source>
        <dbReference type="EMBL" id="MFC6322413.1"/>
    </source>
</evidence>
<dbReference type="RefSeq" id="WP_125591862.1">
    <property type="nucleotide sequence ID" value="NZ_JBHSSN010000002.1"/>
</dbReference>
<evidence type="ECO:0000313" key="3">
    <source>
        <dbReference type="Proteomes" id="UP001596186"/>
    </source>
</evidence>
<dbReference type="PANTHER" id="PTHR39201:SF1">
    <property type="entry name" value="FLAVODOXIN-LIKE DOMAIN-CONTAINING PROTEIN"/>
    <property type="match status" value="1"/>
</dbReference>
<proteinExistence type="predicted"/>